<proteinExistence type="predicted"/>
<protein>
    <submittedName>
        <fullName evidence="1">Uncharacterized protein</fullName>
    </submittedName>
</protein>
<dbReference type="HOGENOM" id="CLU_3083536_0_0_3"/>
<evidence type="ECO:0000313" key="1">
    <source>
        <dbReference type="EMBL" id="CAX32055.1"/>
    </source>
</evidence>
<accession>B9ERV7</accession>
<dbReference type="EMBL" id="BX548175">
    <property type="protein sequence ID" value="CAX32055.1"/>
    <property type="molecule type" value="Genomic_DNA"/>
</dbReference>
<reference evidence="1 2" key="1">
    <citation type="journal article" date="2003" name="Nature">
        <title>Genome divergence in two Prochlorococcus ecotypes reflects oceanic niche differentiation.</title>
        <authorList>
            <person name="Rocap G."/>
            <person name="Larimer F.W."/>
            <person name="Lamerdin J.E."/>
            <person name="Malfatti S."/>
            <person name="Chain P."/>
            <person name="Ahlgren N.A."/>
            <person name="Arellano A."/>
            <person name="Coleman M."/>
            <person name="Hauser L."/>
            <person name="Hess W.R."/>
            <person name="Johnson Z.I."/>
            <person name="Land M.L."/>
            <person name="Lindell D."/>
            <person name="Post A.F."/>
            <person name="Regala W."/>
            <person name="Shah M."/>
            <person name="Shaw S.L."/>
            <person name="Steglich C."/>
            <person name="Sullivan M.B."/>
            <person name="Ting C.S."/>
            <person name="Tolonen A."/>
            <person name="Webb E.A."/>
            <person name="Zinser E.R."/>
            <person name="Chisholm S.W."/>
        </authorList>
    </citation>
    <scope>NUCLEOTIDE SEQUENCE [LARGE SCALE GENOMIC DNA]</scope>
    <source>
        <strain evidence="2">MIT 9313</strain>
    </source>
</reference>
<keyword evidence="2" id="KW-1185">Reference proteome</keyword>
<organism evidence="1 2">
    <name type="scientific">Prochlorococcus marinus (strain MIT 9313)</name>
    <dbReference type="NCBI Taxonomy" id="74547"/>
    <lineage>
        <taxon>Bacteria</taxon>
        <taxon>Bacillati</taxon>
        <taxon>Cyanobacteriota</taxon>
        <taxon>Cyanophyceae</taxon>
        <taxon>Synechococcales</taxon>
        <taxon>Prochlorococcaceae</taxon>
        <taxon>Prochlorococcus</taxon>
    </lineage>
</organism>
<name>B9ERV7_PROMM</name>
<dbReference type="Proteomes" id="UP000001423">
    <property type="component" value="Chromosome"/>
</dbReference>
<dbReference type="AlphaFoldDB" id="B9ERV7"/>
<gene>
    <name evidence="1" type="ordered locus">PMT_2536</name>
</gene>
<evidence type="ECO:0000313" key="2">
    <source>
        <dbReference type="Proteomes" id="UP000001423"/>
    </source>
</evidence>
<dbReference type="KEGG" id="pmt:PMT_2536"/>
<sequence length="52" mass="6053">MALRGELLSNKGKVSLDQFKMNQQIFLTKWLSKRGEMIQSSACSLLLSRFYR</sequence>